<evidence type="ECO:0000259" key="2">
    <source>
        <dbReference type="Pfam" id="PF09524"/>
    </source>
</evidence>
<dbReference type="AlphaFoldDB" id="A0A9D1ZL71"/>
<feature type="region of interest" description="Disordered" evidence="1">
    <location>
        <begin position="60"/>
        <end position="111"/>
    </location>
</feature>
<dbReference type="Pfam" id="PF09524">
    <property type="entry name" value="Phg_2220_C"/>
    <property type="match status" value="1"/>
</dbReference>
<gene>
    <name evidence="3" type="ORF">H9820_01335</name>
</gene>
<name>A0A9D1ZL71_9LACO</name>
<organism evidence="3 4">
    <name type="scientific">Candidatus Companilactobacillus pullicola</name>
    <dbReference type="NCBI Taxonomy" id="2838523"/>
    <lineage>
        <taxon>Bacteria</taxon>
        <taxon>Bacillati</taxon>
        <taxon>Bacillota</taxon>
        <taxon>Bacilli</taxon>
        <taxon>Lactobacillales</taxon>
        <taxon>Lactobacillaceae</taxon>
        <taxon>Companilactobacillus</taxon>
    </lineage>
</organism>
<feature type="domain" description="Phage conserved hypothetical protein C-terminal" evidence="2">
    <location>
        <begin position="121"/>
        <end position="192"/>
    </location>
</feature>
<reference evidence="3" key="1">
    <citation type="journal article" date="2021" name="PeerJ">
        <title>Extensive microbial diversity within the chicken gut microbiome revealed by metagenomics and culture.</title>
        <authorList>
            <person name="Gilroy R."/>
            <person name="Ravi A."/>
            <person name="Getino M."/>
            <person name="Pursley I."/>
            <person name="Horton D.L."/>
            <person name="Alikhan N.F."/>
            <person name="Baker D."/>
            <person name="Gharbi K."/>
            <person name="Hall N."/>
            <person name="Watson M."/>
            <person name="Adriaenssens E.M."/>
            <person name="Foster-Nyarko E."/>
            <person name="Jarju S."/>
            <person name="Secka A."/>
            <person name="Antonio M."/>
            <person name="Oren A."/>
            <person name="Chaudhuri R.R."/>
            <person name="La Ragione R."/>
            <person name="Hildebrand F."/>
            <person name="Pallen M.J."/>
        </authorList>
    </citation>
    <scope>NUCLEOTIDE SEQUENCE</scope>
    <source>
        <strain evidence="3">3204</strain>
    </source>
</reference>
<comment type="caution">
    <text evidence="3">The sequence shown here is derived from an EMBL/GenBank/DDBJ whole genome shotgun (WGS) entry which is preliminary data.</text>
</comment>
<dbReference type="Proteomes" id="UP000824013">
    <property type="component" value="Unassembled WGS sequence"/>
</dbReference>
<dbReference type="EMBL" id="DXCM01000014">
    <property type="protein sequence ID" value="HIY91568.1"/>
    <property type="molecule type" value="Genomic_DNA"/>
</dbReference>
<sequence>MLSLPDDWTFYETELIEHCTDGRDSVRSGLKELESKGYLVRTQPRVKEGKFGKKDWRISDEPDLSAFSPQTDFPSTDKPQSGNPISDNPTLLNTNPLSTNELSTDKNLNRDSHDNIPYKKIIDYLNQKAGTNYRASSSATKRLINGRFHDGFKFNDFKCVIDNKVNDWKGTTMEKYIRPQTLFGTKFEGYLNQKSKLASAPIYPDLF</sequence>
<evidence type="ECO:0000256" key="1">
    <source>
        <dbReference type="SAM" id="MobiDB-lite"/>
    </source>
</evidence>
<accession>A0A9D1ZL71</accession>
<proteinExistence type="predicted"/>
<evidence type="ECO:0000313" key="3">
    <source>
        <dbReference type="EMBL" id="HIY91568.1"/>
    </source>
</evidence>
<evidence type="ECO:0000313" key="4">
    <source>
        <dbReference type="Proteomes" id="UP000824013"/>
    </source>
</evidence>
<protein>
    <submittedName>
        <fullName evidence="3">Conserved phage C-terminal domain-containing protein</fullName>
    </submittedName>
</protein>
<feature type="compositionally biased region" description="Polar residues" evidence="1">
    <location>
        <begin position="67"/>
        <end position="102"/>
    </location>
</feature>
<reference evidence="3" key="2">
    <citation type="submission" date="2021-04" db="EMBL/GenBank/DDBJ databases">
        <authorList>
            <person name="Gilroy R."/>
        </authorList>
    </citation>
    <scope>NUCLEOTIDE SEQUENCE</scope>
    <source>
        <strain evidence="3">3204</strain>
    </source>
</reference>
<dbReference type="NCBIfam" id="TIGR02220">
    <property type="entry name" value="phg_TIGR02220"/>
    <property type="match status" value="1"/>
</dbReference>
<dbReference type="InterPro" id="IPR011741">
    <property type="entry name" value="Phg_2220_C"/>
</dbReference>